<feature type="coiled-coil region" evidence="1">
    <location>
        <begin position="101"/>
        <end position="128"/>
    </location>
</feature>
<evidence type="ECO:0000313" key="6">
    <source>
        <dbReference type="Proteomes" id="UP000262371"/>
    </source>
</evidence>
<keyword evidence="3" id="KW-0812">Transmembrane</keyword>
<feature type="transmembrane region" description="Helical" evidence="3">
    <location>
        <begin position="6"/>
        <end position="28"/>
    </location>
</feature>
<evidence type="ECO:0000313" key="5">
    <source>
        <dbReference type="EMBL" id="RFD21532.1"/>
    </source>
</evidence>
<accession>A0A371Z4W3</accession>
<dbReference type="InterPro" id="IPR045531">
    <property type="entry name" value="DUF6468"/>
</dbReference>
<dbReference type="RefSeq" id="WP_116701497.1">
    <property type="nucleotide sequence ID" value="NZ_QUWV01000001.1"/>
</dbReference>
<dbReference type="EMBL" id="QUWV01000001">
    <property type="protein sequence ID" value="RFD21532.1"/>
    <property type="molecule type" value="Genomic_DNA"/>
</dbReference>
<proteinExistence type="predicted"/>
<evidence type="ECO:0000256" key="1">
    <source>
        <dbReference type="SAM" id="Coils"/>
    </source>
</evidence>
<evidence type="ECO:0000256" key="2">
    <source>
        <dbReference type="SAM" id="MobiDB-lite"/>
    </source>
</evidence>
<keyword evidence="3" id="KW-1133">Transmembrane helix</keyword>
<feature type="domain" description="DUF6468" evidence="4">
    <location>
        <begin position="34"/>
        <end position="104"/>
    </location>
</feature>
<keyword evidence="1" id="KW-0175">Coiled coil</keyword>
<feature type="coiled-coil region" evidence="1">
    <location>
        <begin position="31"/>
        <end position="65"/>
    </location>
</feature>
<evidence type="ECO:0000256" key="3">
    <source>
        <dbReference type="SAM" id="Phobius"/>
    </source>
</evidence>
<comment type="caution">
    <text evidence="5">The sequence shown here is derived from an EMBL/GenBank/DDBJ whole genome shotgun (WGS) entry which is preliminary data.</text>
</comment>
<organism evidence="5 6">
    <name type="scientific">Komagataeibacter melaceti</name>
    <dbReference type="NCBI Taxonomy" id="2766577"/>
    <lineage>
        <taxon>Bacteria</taxon>
        <taxon>Pseudomonadati</taxon>
        <taxon>Pseudomonadota</taxon>
        <taxon>Alphaproteobacteria</taxon>
        <taxon>Acetobacterales</taxon>
        <taxon>Acetobacteraceae</taxon>
        <taxon>Komagataeibacter</taxon>
    </lineage>
</organism>
<name>A0A371Z4W3_9PROT</name>
<reference evidence="5 6" key="1">
    <citation type="submission" date="2018-08" db="EMBL/GenBank/DDBJ databases">
        <title>Komagataeibacter sp. AV 382.</title>
        <authorList>
            <person name="Skraban J."/>
            <person name="Trcek J."/>
        </authorList>
    </citation>
    <scope>NUCLEOTIDE SEQUENCE [LARGE SCALE GENOMIC DNA]</scope>
    <source>
        <strain evidence="5 6">AV 382</strain>
    </source>
</reference>
<gene>
    <name evidence="5" type="ORF">DY926_00030</name>
</gene>
<protein>
    <recommendedName>
        <fullName evidence="4">DUF6468 domain-containing protein</fullName>
    </recommendedName>
</protein>
<keyword evidence="3" id="KW-0472">Membrane</keyword>
<dbReference type="AlphaFoldDB" id="A0A371Z4W3"/>
<keyword evidence="6" id="KW-1185">Reference proteome</keyword>
<dbReference type="OrthoDB" id="7218767at2"/>
<feature type="region of interest" description="Disordered" evidence="2">
    <location>
        <begin position="147"/>
        <end position="196"/>
    </location>
</feature>
<dbReference type="Proteomes" id="UP000262371">
    <property type="component" value="Unassembled WGS sequence"/>
</dbReference>
<evidence type="ECO:0000259" key="4">
    <source>
        <dbReference type="Pfam" id="PF20072"/>
    </source>
</evidence>
<sequence>MLTQIQMIIEVVLSFFLFLGIIYSFYLGRVLSNLRRDRTSLLELVQKLESSVRSAEDGVEKLRVAGEVSGRPLSKMIEQAKITGTELNSMADQADTTADRLQVLITQIISQEKQLKTLIEQAEEVRLEMIEKAASLGYVAGKIEENPEATLQDRAEQTAGSTSRPEAHFPDGVEADNGVSKGNTPAAPVPQDDPNRKTMFADTINVPAPASVTRTRPYMRALGKTFLADPADLVTVWSDQGR</sequence>
<dbReference type="Pfam" id="PF20072">
    <property type="entry name" value="DUF6468"/>
    <property type="match status" value="1"/>
</dbReference>